<dbReference type="PROSITE" id="PS50862">
    <property type="entry name" value="AA_TRNA_LIGASE_II"/>
    <property type="match status" value="1"/>
</dbReference>
<dbReference type="SUPFAM" id="SSF50249">
    <property type="entry name" value="Nucleic acid-binding proteins"/>
    <property type="match status" value="1"/>
</dbReference>
<dbReference type="InterPro" id="IPR004524">
    <property type="entry name" value="Asp-tRNA-ligase_1"/>
</dbReference>
<protein>
    <recommendedName>
        <fullName evidence="7">Aspartate--tRNA ligase</fullName>
        <ecNumber evidence="7">6.1.1.12</ecNumber>
    </recommendedName>
    <alternativeName>
        <fullName evidence="7">Aspartyl-tRNA synthetase</fullName>
        <shortName evidence="7">AspRS</shortName>
    </alternativeName>
</protein>
<feature type="binding site" evidence="7">
    <location>
        <position position="449"/>
    </location>
    <ligand>
        <name>L-aspartate</name>
        <dbReference type="ChEBI" id="CHEBI:29991"/>
    </ligand>
</feature>
<dbReference type="GO" id="GO:0004815">
    <property type="term" value="F:aspartate-tRNA ligase activity"/>
    <property type="evidence" value="ECO:0007669"/>
    <property type="project" value="UniProtKB-UniRule"/>
</dbReference>
<dbReference type="InterPro" id="IPR012340">
    <property type="entry name" value="NA-bd_OB-fold"/>
</dbReference>
<comment type="function">
    <text evidence="7">Catalyzes the attachment of L-aspartate to tRNA(Asp) in a two-step reaction: L-aspartate is first activated by ATP to form Asp-AMP and then transferred to the acceptor end of tRNA(Asp).</text>
</comment>
<feature type="domain" description="Aminoacyl-transfer RNA synthetases class-II family profile" evidence="8">
    <location>
        <begin position="147"/>
        <end position="554"/>
    </location>
</feature>
<evidence type="ECO:0000256" key="7">
    <source>
        <dbReference type="HAMAP-Rule" id="MF_00044"/>
    </source>
</evidence>
<reference evidence="9 10" key="1">
    <citation type="journal article" date="2016" name="Environ. Microbiol.">
        <title>Genomic resolution of a cold subsurface aquifer community provides metabolic insights for novel microbes adapted to high CO concentrations.</title>
        <authorList>
            <person name="Probst A.J."/>
            <person name="Castelle C.J."/>
            <person name="Singh A."/>
            <person name="Brown C.T."/>
            <person name="Anantharaman K."/>
            <person name="Sharon I."/>
            <person name="Hug L.A."/>
            <person name="Burstein D."/>
            <person name="Emerson J.B."/>
            <person name="Thomas B.C."/>
            <person name="Banfield J.F."/>
        </authorList>
    </citation>
    <scope>NUCLEOTIDE SEQUENCE [LARGE SCALE GENOMIC DNA]</scope>
    <source>
        <strain evidence="9">CG1_02_32_51</strain>
    </source>
</reference>
<evidence type="ECO:0000313" key="9">
    <source>
        <dbReference type="EMBL" id="OIO19478.1"/>
    </source>
</evidence>
<dbReference type="GO" id="GO:0003676">
    <property type="term" value="F:nucleic acid binding"/>
    <property type="evidence" value="ECO:0007669"/>
    <property type="project" value="InterPro"/>
</dbReference>
<organism evidence="9 10">
    <name type="scientific">Candidatus Magasanikbacteria bacterium CG1_02_32_51</name>
    <dbReference type="NCBI Taxonomy" id="1805238"/>
    <lineage>
        <taxon>Bacteria</taxon>
        <taxon>Candidatus Magasanikiibacteriota</taxon>
    </lineage>
</organism>
<dbReference type="InterPro" id="IPR006195">
    <property type="entry name" value="aa-tRNA-synth_II"/>
</dbReference>
<dbReference type="Gene3D" id="3.30.1360.30">
    <property type="entry name" value="GAD-like domain"/>
    <property type="match status" value="1"/>
</dbReference>
<feature type="binding site" evidence="7">
    <location>
        <position position="490"/>
    </location>
    <ligand>
        <name>L-aspartate</name>
        <dbReference type="ChEBI" id="CHEBI:29991"/>
    </ligand>
</feature>
<evidence type="ECO:0000256" key="1">
    <source>
        <dbReference type="ARBA" id="ARBA00006303"/>
    </source>
</evidence>
<dbReference type="NCBIfam" id="TIGR00459">
    <property type="entry name" value="aspS_bact"/>
    <property type="match status" value="1"/>
</dbReference>
<feature type="binding site" evidence="7">
    <location>
        <position position="223"/>
    </location>
    <ligand>
        <name>L-aspartate</name>
        <dbReference type="ChEBI" id="CHEBI:29991"/>
    </ligand>
</feature>
<evidence type="ECO:0000256" key="4">
    <source>
        <dbReference type="ARBA" id="ARBA00022840"/>
    </source>
</evidence>
<comment type="caution">
    <text evidence="7">Lacks conserved residue(s) required for the propagation of feature annotation.</text>
</comment>
<gene>
    <name evidence="7" type="primary">aspS</name>
    <name evidence="9" type="ORF">AUJ23_02020</name>
</gene>
<dbReference type="InterPro" id="IPR047089">
    <property type="entry name" value="Asp-tRNA-ligase_1_N"/>
</dbReference>
<dbReference type="InterPro" id="IPR004364">
    <property type="entry name" value="Aa-tRNA-synt_II"/>
</dbReference>
<dbReference type="GO" id="GO:0005524">
    <property type="term" value="F:ATP binding"/>
    <property type="evidence" value="ECO:0007669"/>
    <property type="project" value="UniProtKB-UniRule"/>
</dbReference>
<feature type="binding site" evidence="7">
    <location>
        <begin position="535"/>
        <end position="538"/>
    </location>
    <ligand>
        <name>ATP</name>
        <dbReference type="ChEBI" id="CHEBI:30616"/>
    </ligand>
</feature>
<evidence type="ECO:0000313" key="10">
    <source>
        <dbReference type="Proteomes" id="UP000181941"/>
    </source>
</evidence>
<dbReference type="InterPro" id="IPR004115">
    <property type="entry name" value="GAD-like_sf"/>
</dbReference>
<dbReference type="HAMAP" id="MF_00044">
    <property type="entry name" value="Asp_tRNA_synth_type1"/>
    <property type="match status" value="1"/>
</dbReference>
<evidence type="ECO:0000256" key="2">
    <source>
        <dbReference type="ARBA" id="ARBA00022598"/>
    </source>
</evidence>
<dbReference type="InterPro" id="IPR045864">
    <property type="entry name" value="aa-tRNA-synth_II/BPL/LPL"/>
</dbReference>
<name>A0A1J4UAC5_9BACT</name>
<dbReference type="AlphaFoldDB" id="A0A1J4UAC5"/>
<accession>A0A1J4UAC5</accession>
<keyword evidence="4 7" id="KW-0067">ATP-binding</keyword>
<dbReference type="EC" id="6.1.1.12" evidence="7"/>
<comment type="catalytic activity">
    <reaction evidence="7">
        <text>tRNA(Asp) + L-aspartate + ATP = L-aspartyl-tRNA(Asp) + AMP + diphosphate</text>
        <dbReference type="Rhea" id="RHEA:19649"/>
        <dbReference type="Rhea" id="RHEA-COMP:9660"/>
        <dbReference type="Rhea" id="RHEA-COMP:9678"/>
        <dbReference type="ChEBI" id="CHEBI:29991"/>
        <dbReference type="ChEBI" id="CHEBI:30616"/>
        <dbReference type="ChEBI" id="CHEBI:33019"/>
        <dbReference type="ChEBI" id="CHEBI:78442"/>
        <dbReference type="ChEBI" id="CHEBI:78516"/>
        <dbReference type="ChEBI" id="CHEBI:456215"/>
        <dbReference type="EC" id="6.1.1.12"/>
    </reaction>
</comment>
<dbReference type="Proteomes" id="UP000181941">
    <property type="component" value="Unassembled WGS sequence"/>
</dbReference>
<dbReference type="NCBIfam" id="NF001750">
    <property type="entry name" value="PRK00476.1"/>
    <property type="match status" value="1"/>
</dbReference>
<dbReference type="PANTHER" id="PTHR22594:SF5">
    <property type="entry name" value="ASPARTATE--TRNA LIGASE, MITOCHONDRIAL"/>
    <property type="match status" value="1"/>
</dbReference>
<keyword evidence="5 7" id="KW-0648">Protein biosynthesis</keyword>
<comment type="similarity">
    <text evidence="1 7">Belongs to the class-II aminoacyl-tRNA synthetase family. Type 1 subfamily.</text>
</comment>
<evidence type="ECO:0000259" key="8">
    <source>
        <dbReference type="PROSITE" id="PS50862"/>
    </source>
</evidence>
<proteinExistence type="inferred from homology"/>
<dbReference type="Pfam" id="PF01336">
    <property type="entry name" value="tRNA_anti-codon"/>
    <property type="match status" value="1"/>
</dbReference>
<dbReference type="EMBL" id="MNVC01000020">
    <property type="protein sequence ID" value="OIO19478.1"/>
    <property type="molecule type" value="Genomic_DNA"/>
</dbReference>
<dbReference type="SUPFAM" id="SSF55681">
    <property type="entry name" value="Class II aaRS and biotin synthetases"/>
    <property type="match status" value="1"/>
</dbReference>
<dbReference type="CDD" id="cd04317">
    <property type="entry name" value="EcAspRS_like_N"/>
    <property type="match status" value="1"/>
</dbReference>
<keyword evidence="6 7" id="KW-0030">Aminoacyl-tRNA synthetase</keyword>
<keyword evidence="3 7" id="KW-0547">Nucleotide-binding</keyword>
<feature type="binding site" evidence="7">
    <location>
        <position position="483"/>
    </location>
    <ligand>
        <name>ATP</name>
        <dbReference type="ChEBI" id="CHEBI:30616"/>
    </ligand>
</feature>
<evidence type="ECO:0000256" key="6">
    <source>
        <dbReference type="ARBA" id="ARBA00023146"/>
    </source>
</evidence>
<dbReference type="InterPro" id="IPR029351">
    <property type="entry name" value="GAD_dom"/>
</dbReference>
<comment type="caution">
    <text evidence="9">The sequence shown here is derived from an EMBL/GenBank/DDBJ whole genome shotgun (WGS) entry which is preliminary data.</text>
</comment>
<comment type="subunit">
    <text evidence="7">Homodimer.</text>
</comment>
<feature type="binding site" evidence="7">
    <location>
        <position position="177"/>
    </location>
    <ligand>
        <name>L-aspartate</name>
        <dbReference type="ChEBI" id="CHEBI:29991"/>
    </ligand>
</feature>
<dbReference type="PANTHER" id="PTHR22594">
    <property type="entry name" value="ASPARTYL/LYSYL-TRNA SYNTHETASE"/>
    <property type="match status" value="1"/>
</dbReference>
<dbReference type="STRING" id="1805238.AUJ23_02020"/>
<sequence>MSYRTKKCGELTKANVGETVTLAGWVHRRRDLGGLVFIDLRDRYGLTQVIFNPENVADFSLAEKLKYEYVISVTGKIEKRNEKNVNKELSTGEIEMVATEIRILSEARPMPFEIFETNKGEDDEELRLKYRFLELRREKLKQNLIFRTKMVKYMRDFMESRDFLDIATPILTVSSPEGARDFLVPSRIHPGKFYALPQAPQQYKQLLMVGGMDRYYQIAPCMRDEDPRADRSPGEFYQLDCEVSFMEKEEFFQLMEPLFIELTENLTNKKVLSKPFPRIPFREAIETYGSDRPDLRYDLKIKNVTDWAKPSDFQVFSSAEFTRALMIPKGDVFTRKEIDDEFTDLAKRAHAKGLAWMKYVDNKFDGGITKFFNEEKLVELKNILNITENCIVFFVADDFETSAKALGPVRALVAEKLKLIDENIIAWAWIVDFPMYEKDPDSGKIDFGHNPFSMPQGGIEALNNSDPLDIIAEQYDIIANGLELSSGSVRNTSPDVMYKAFEIAGYGHEVVDKKFGHMIQAFSYGVPPHCGFAPGIERMTMLLLGEKNIRTVVPFPKNQRAEEPMVGSPSEVTPEQLKELSIEVKKDFVEK</sequence>
<dbReference type="Gene3D" id="2.40.50.140">
    <property type="entry name" value="Nucleic acid-binding proteins"/>
    <property type="match status" value="1"/>
</dbReference>
<keyword evidence="2 7" id="KW-0436">Ligase</keyword>
<dbReference type="Pfam" id="PF02938">
    <property type="entry name" value="GAD"/>
    <property type="match status" value="1"/>
</dbReference>
<dbReference type="InterPro" id="IPR002312">
    <property type="entry name" value="Asp/Asn-tRNA-synth_IIb"/>
</dbReference>
<dbReference type="GO" id="GO:0006422">
    <property type="term" value="P:aspartyl-tRNA aminoacylation"/>
    <property type="evidence" value="ECO:0007669"/>
    <property type="project" value="UniProtKB-UniRule"/>
</dbReference>
<feature type="binding site" evidence="7">
    <location>
        <begin position="223"/>
        <end position="225"/>
    </location>
    <ligand>
        <name>ATP</name>
        <dbReference type="ChEBI" id="CHEBI:30616"/>
    </ligand>
</feature>
<dbReference type="GO" id="GO:0005737">
    <property type="term" value="C:cytoplasm"/>
    <property type="evidence" value="ECO:0007669"/>
    <property type="project" value="UniProtKB-SubCell"/>
</dbReference>
<feature type="region of interest" description="Aspartate" evidence="7">
    <location>
        <begin position="201"/>
        <end position="204"/>
    </location>
</feature>
<dbReference type="InterPro" id="IPR004365">
    <property type="entry name" value="NA-bd_OB_tRNA"/>
</dbReference>
<evidence type="ECO:0000256" key="5">
    <source>
        <dbReference type="ARBA" id="ARBA00022917"/>
    </source>
</evidence>
<comment type="subcellular location">
    <subcellularLocation>
        <location evidence="7">Cytoplasm</location>
    </subcellularLocation>
</comment>
<dbReference type="SUPFAM" id="SSF55261">
    <property type="entry name" value="GAD domain-like"/>
    <property type="match status" value="1"/>
</dbReference>
<evidence type="ECO:0000256" key="3">
    <source>
        <dbReference type="ARBA" id="ARBA00022741"/>
    </source>
</evidence>
<dbReference type="Gene3D" id="3.30.930.10">
    <property type="entry name" value="Bira Bifunctional Protein, Domain 2"/>
    <property type="match status" value="1"/>
</dbReference>
<keyword evidence="7" id="KW-0963">Cytoplasm</keyword>
<dbReference type="PRINTS" id="PR01042">
    <property type="entry name" value="TRNASYNTHASP"/>
</dbReference>
<dbReference type="Pfam" id="PF00152">
    <property type="entry name" value="tRNA-synt_2"/>
    <property type="match status" value="1"/>
</dbReference>